<name>A0ABM7SXQ4_9CLOT</name>
<dbReference type="EMBL" id="AP024849">
    <property type="protein sequence ID" value="BCZ44394.1"/>
    <property type="molecule type" value="Genomic_DNA"/>
</dbReference>
<evidence type="ECO:0000313" key="2">
    <source>
        <dbReference type="Proteomes" id="UP000824633"/>
    </source>
</evidence>
<accession>A0ABM7SXQ4</accession>
<evidence type="ECO:0000313" key="1">
    <source>
        <dbReference type="EMBL" id="BCZ44394.1"/>
    </source>
</evidence>
<dbReference type="Proteomes" id="UP000824633">
    <property type="component" value="Chromosome"/>
</dbReference>
<gene>
    <name evidence="1" type="ORF">psyc5s11_04610</name>
</gene>
<keyword evidence="2" id="KW-1185">Reference proteome</keyword>
<sequence>MSILELSPEESLVAANAVALAIFRAYSLENAIFIADFVNAIEGSLTLLLSKQGLIEINEASCKRESINDADIDARLALLEDLLLSLS</sequence>
<organism evidence="1 2">
    <name type="scientific">Clostridium gelidum</name>
    <dbReference type="NCBI Taxonomy" id="704125"/>
    <lineage>
        <taxon>Bacteria</taxon>
        <taxon>Bacillati</taxon>
        <taxon>Bacillota</taxon>
        <taxon>Clostridia</taxon>
        <taxon>Eubacteriales</taxon>
        <taxon>Clostridiaceae</taxon>
        <taxon>Clostridium</taxon>
    </lineage>
</organism>
<proteinExistence type="predicted"/>
<dbReference type="RefSeq" id="WP_224036073.1">
    <property type="nucleotide sequence ID" value="NZ_AP024849.1"/>
</dbReference>
<reference evidence="2" key="1">
    <citation type="submission" date="2021-07" db="EMBL/GenBank/DDBJ databases">
        <title>Complete genome sequencing of a Clostridium isolate.</title>
        <authorList>
            <person name="Ueki A."/>
            <person name="Tonouchi A."/>
        </authorList>
    </citation>
    <scope>NUCLEOTIDE SEQUENCE [LARGE SCALE GENOMIC DNA]</scope>
    <source>
        <strain evidence="2">C5S11</strain>
    </source>
</reference>
<protein>
    <submittedName>
        <fullName evidence="1">Uncharacterized protein</fullName>
    </submittedName>
</protein>